<proteinExistence type="predicted"/>
<accession>A0A917QUP8</accession>
<reference evidence="1" key="2">
    <citation type="submission" date="2020-09" db="EMBL/GenBank/DDBJ databases">
        <authorList>
            <person name="Sun Q."/>
            <person name="Zhou Y."/>
        </authorList>
    </citation>
    <scope>NUCLEOTIDE SEQUENCE</scope>
    <source>
        <strain evidence="1">CGMCC 4.7278</strain>
    </source>
</reference>
<name>A0A917QUP8_9NOCA</name>
<protein>
    <submittedName>
        <fullName evidence="1">Uncharacterized protein</fullName>
    </submittedName>
</protein>
<dbReference type="AlphaFoldDB" id="A0A917QUP8"/>
<organism evidence="1 2">
    <name type="scientific">Nocardia camponoti</name>
    <dbReference type="NCBI Taxonomy" id="1616106"/>
    <lineage>
        <taxon>Bacteria</taxon>
        <taxon>Bacillati</taxon>
        <taxon>Actinomycetota</taxon>
        <taxon>Actinomycetes</taxon>
        <taxon>Mycobacteriales</taxon>
        <taxon>Nocardiaceae</taxon>
        <taxon>Nocardia</taxon>
    </lineage>
</organism>
<dbReference type="EMBL" id="BMMW01000007">
    <property type="protein sequence ID" value="GGK69034.1"/>
    <property type="molecule type" value="Genomic_DNA"/>
</dbReference>
<reference evidence="1" key="1">
    <citation type="journal article" date="2014" name="Int. J. Syst. Evol. Microbiol.">
        <title>Complete genome sequence of Corynebacterium casei LMG S-19264T (=DSM 44701T), isolated from a smear-ripened cheese.</title>
        <authorList>
            <consortium name="US DOE Joint Genome Institute (JGI-PGF)"/>
            <person name="Walter F."/>
            <person name="Albersmeier A."/>
            <person name="Kalinowski J."/>
            <person name="Ruckert C."/>
        </authorList>
    </citation>
    <scope>NUCLEOTIDE SEQUENCE</scope>
    <source>
        <strain evidence="1">CGMCC 4.7278</strain>
    </source>
</reference>
<dbReference type="RefSeq" id="WP_188831204.1">
    <property type="nucleotide sequence ID" value="NZ_BMMW01000007.1"/>
</dbReference>
<gene>
    <name evidence="1" type="ORF">GCM10011591_46440</name>
</gene>
<sequence length="97" mass="10980">MSNDYTDEIPEAKAGDRASVVYYPSGHDIEVWDPEDPWHGPCDVLRSSDPLHTHVEVEAVLLANRFRVVGEWTDRDPEDPGMEFCADVEFLGFEDEG</sequence>
<keyword evidence="2" id="KW-1185">Reference proteome</keyword>
<comment type="caution">
    <text evidence="1">The sequence shown here is derived from an EMBL/GenBank/DDBJ whole genome shotgun (WGS) entry which is preliminary data.</text>
</comment>
<evidence type="ECO:0000313" key="2">
    <source>
        <dbReference type="Proteomes" id="UP000612956"/>
    </source>
</evidence>
<dbReference type="Proteomes" id="UP000612956">
    <property type="component" value="Unassembled WGS sequence"/>
</dbReference>
<evidence type="ECO:0000313" key="1">
    <source>
        <dbReference type="EMBL" id="GGK69034.1"/>
    </source>
</evidence>